<feature type="transmembrane region" description="Helical" evidence="2">
    <location>
        <begin position="834"/>
        <end position="859"/>
    </location>
</feature>
<dbReference type="PANTHER" id="PTHR11319">
    <property type="entry name" value="G PROTEIN-COUPLED RECEPTOR-RELATED"/>
    <property type="match status" value="1"/>
</dbReference>
<evidence type="ECO:0000256" key="2">
    <source>
        <dbReference type="SAM" id="Phobius"/>
    </source>
</evidence>
<reference evidence="3 4" key="1">
    <citation type="journal article" date="2015" name="Genome Biol. Evol.">
        <title>Comparative Genomics of a Bacterivorous Green Alga Reveals Evolutionary Causalities and Consequences of Phago-Mixotrophic Mode of Nutrition.</title>
        <authorList>
            <person name="Burns J.A."/>
            <person name="Paasch A."/>
            <person name="Narechania A."/>
            <person name="Kim E."/>
        </authorList>
    </citation>
    <scope>NUCLEOTIDE SEQUENCE [LARGE SCALE GENOMIC DNA]</scope>
    <source>
        <strain evidence="3 4">PLY_AMNH</strain>
    </source>
</reference>
<sequence length="1001" mass="108615">MIVEDCLFFNNTARYSGGGAMFSGMELHAFQRNNFWQNHAGEYGGGVCFHGMAATLEEVVVYRCASTFGGGLMANKGSAIAVYRSQFDSNYADSIGGGLAIKQANMTISMSDIRSNRAGCGGGVGALSLANVSVTDTVLSANLAIDDGGGMYVAKCADTVDLISVVSNGSWADRGGALFFEWPHNASSYTLRGFQFGAENAATLGPHAFWNADNSTHIKCGDYPERPVELVELQCEDCAWVNSSALMVTTAVSFAVFQDGEKVTSVLPLRGGAAIEGPLVYAALLRNLANLVVDPLVLVTVGGEAGADDVVLGGEALLPYTRDVGARFSSLTAVSTPGSFVDIDFMPEEDVWATVSVRLKLALCDYGEVYNAEYHTCIPCEPGSIKFDNGTADCSSCEGRPLECHGSNNFTLDDGWWMALSSIAAKCGESSEDSAECVFARIYECDIPEACESPTSGRTALYEGGSSYPVTADDKLCADGYDHDVALCGQCGAGYEQTLDKACRRCKGAIWTGMLILVCILVGLFGIGCVLWRLYKTQMEAWARRLANKESANIRLSKAGEVQGLLGAFANHIQVMSQHVILLETGAIPDFFRGFLQELAQVAQINLSAIQWTGLQCWIAGSTDGESFHATTGVGHFYLNFILLAPVPYFILLPILFSMLRNWKWRCTSSQCEGAESSDGDSVAGCEEEDWKGNPIFQAASSRRSLSLSSLRRASQRMSPDDDQQRASGDEGADDALVKTEIEGPLGEREGTKKEMMLPFRSLSLVAPRTAKLKISETLSAYIICATFALVYVHPTVSTICFNALYCDAIYLDTAQVQYWLNADRGIECFTLQWYIFVTVAFFIIVTYVLGMPLGLIVLTSYLHNQKQVQFCGEKAYVDSSLIQVEKREGAAGDEGNADVDSLGSTNTGAVSELHFRVQHPVTGAILPVDPIFQPHVQVGSSVGDIQTRLEDGEVLQYIGGYMISFKPHFYYWMGYEMLVRFFQTSVVIMVRIVDKRRSPC</sequence>
<feature type="transmembrane region" description="Helical" evidence="2">
    <location>
        <begin position="637"/>
        <end position="660"/>
    </location>
</feature>
<dbReference type="Proteomes" id="UP001190700">
    <property type="component" value="Unassembled WGS sequence"/>
</dbReference>
<dbReference type="PANTHER" id="PTHR11319:SF35">
    <property type="entry name" value="OUTER MEMBRANE PROTEIN PMPC-RELATED"/>
    <property type="match status" value="1"/>
</dbReference>
<dbReference type="InterPro" id="IPR011050">
    <property type="entry name" value="Pectin_lyase_fold/virulence"/>
</dbReference>
<keyword evidence="2" id="KW-0472">Membrane</keyword>
<keyword evidence="2" id="KW-1133">Transmembrane helix</keyword>
<keyword evidence="2" id="KW-0812">Transmembrane</keyword>
<evidence type="ECO:0000256" key="1">
    <source>
        <dbReference type="SAM" id="MobiDB-lite"/>
    </source>
</evidence>
<dbReference type="SUPFAM" id="SSF51126">
    <property type="entry name" value="Pectin lyase-like"/>
    <property type="match status" value="1"/>
</dbReference>
<feature type="transmembrane region" description="Helical" evidence="2">
    <location>
        <begin position="509"/>
        <end position="535"/>
    </location>
</feature>
<feature type="region of interest" description="Disordered" evidence="1">
    <location>
        <begin position="711"/>
        <end position="734"/>
    </location>
</feature>
<dbReference type="EMBL" id="LGRX02017222">
    <property type="protein sequence ID" value="KAK3261022.1"/>
    <property type="molecule type" value="Genomic_DNA"/>
</dbReference>
<keyword evidence="4" id="KW-1185">Reference proteome</keyword>
<name>A0AAE0FJK2_9CHLO</name>
<evidence type="ECO:0000313" key="3">
    <source>
        <dbReference type="EMBL" id="KAK3261022.1"/>
    </source>
</evidence>
<dbReference type="AlphaFoldDB" id="A0AAE0FJK2"/>
<protein>
    <recommendedName>
        <fullName evidence="5">Right handed beta helix domain-containing protein</fullName>
    </recommendedName>
</protein>
<dbReference type="InterPro" id="IPR009030">
    <property type="entry name" value="Growth_fac_rcpt_cys_sf"/>
</dbReference>
<feature type="compositionally biased region" description="Basic and acidic residues" evidence="1">
    <location>
        <begin position="719"/>
        <end position="729"/>
    </location>
</feature>
<organism evidence="3 4">
    <name type="scientific">Cymbomonas tetramitiformis</name>
    <dbReference type="NCBI Taxonomy" id="36881"/>
    <lineage>
        <taxon>Eukaryota</taxon>
        <taxon>Viridiplantae</taxon>
        <taxon>Chlorophyta</taxon>
        <taxon>Pyramimonadophyceae</taxon>
        <taxon>Pyramimonadales</taxon>
        <taxon>Pyramimonadaceae</taxon>
        <taxon>Cymbomonas</taxon>
    </lineage>
</organism>
<gene>
    <name evidence="3" type="ORF">CYMTET_30054</name>
</gene>
<evidence type="ECO:0008006" key="5">
    <source>
        <dbReference type="Google" id="ProtNLM"/>
    </source>
</evidence>
<proteinExistence type="predicted"/>
<evidence type="ECO:0000313" key="4">
    <source>
        <dbReference type="Proteomes" id="UP001190700"/>
    </source>
</evidence>
<dbReference type="SUPFAM" id="SSF57184">
    <property type="entry name" value="Growth factor receptor domain"/>
    <property type="match status" value="1"/>
</dbReference>
<accession>A0AAE0FJK2</accession>
<comment type="caution">
    <text evidence="3">The sequence shown here is derived from an EMBL/GenBank/DDBJ whole genome shotgun (WGS) entry which is preliminary data.</text>
</comment>